<dbReference type="Pfam" id="PF00596">
    <property type="entry name" value="Aldolase_II"/>
    <property type="match status" value="1"/>
</dbReference>
<dbReference type="AlphaFoldDB" id="A0A9P1C4Q3"/>
<proteinExistence type="predicted"/>
<dbReference type="Proteomes" id="UP001152797">
    <property type="component" value="Unassembled WGS sequence"/>
</dbReference>
<dbReference type="EMBL" id="CAMXCT030000941">
    <property type="protein sequence ID" value="CAL4772288.1"/>
    <property type="molecule type" value="Genomic_DNA"/>
</dbReference>
<dbReference type="Gene3D" id="3.40.225.10">
    <property type="entry name" value="Class II aldolase/adducin N-terminal domain"/>
    <property type="match status" value="1"/>
</dbReference>
<dbReference type="PANTHER" id="PTHR10672:SF3">
    <property type="entry name" value="PROTEIN HU-LI TAI SHAO"/>
    <property type="match status" value="1"/>
</dbReference>
<protein>
    <submittedName>
        <fullName evidence="3">Aldolase class 2 protein CC_1201</fullName>
    </submittedName>
</protein>
<dbReference type="SMART" id="SM01007">
    <property type="entry name" value="Aldolase_II"/>
    <property type="match status" value="1"/>
</dbReference>
<gene>
    <name evidence="2" type="ORF">C1SCF055_LOCUS12467</name>
</gene>
<feature type="domain" description="Class II aldolase/adducin N-terminal" evidence="1">
    <location>
        <begin position="12"/>
        <end position="199"/>
    </location>
</feature>
<reference evidence="2" key="1">
    <citation type="submission" date="2022-10" db="EMBL/GenBank/DDBJ databases">
        <authorList>
            <person name="Chen Y."/>
            <person name="Dougan E. K."/>
            <person name="Chan C."/>
            <person name="Rhodes N."/>
            <person name="Thang M."/>
        </authorList>
    </citation>
    <scope>NUCLEOTIDE SEQUENCE</scope>
</reference>
<evidence type="ECO:0000259" key="1">
    <source>
        <dbReference type="SMART" id="SM01007"/>
    </source>
</evidence>
<accession>A0A9P1C4Q3</accession>
<dbReference type="EMBL" id="CAMXCT010000941">
    <property type="protein sequence ID" value="CAI3984976.1"/>
    <property type="molecule type" value="Genomic_DNA"/>
</dbReference>
<organism evidence="2">
    <name type="scientific">Cladocopium goreaui</name>
    <dbReference type="NCBI Taxonomy" id="2562237"/>
    <lineage>
        <taxon>Eukaryota</taxon>
        <taxon>Sar</taxon>
        <taxon>Alveolata</taxon>
        <taxon>Dinophyceae</taxon>
        <taxon>Suessiales</taxon>
        <taxon>Symbiodiniaceae</taxon>
        <taxon>Cladocopium</taxon>
    </lineage>
</organism>
<evidence type="ECO:0000313" key="2">
    <source>
        <dbReference type="EMBL" id="CAI3984976.1"/>
    </source>
</evidence>
<comment type="caution">
    <text evidence="2">The sequence shown here is derived from an EMBL/GenBank/DDBJ whole genome shotgun (WGS) entry which is preliminary data.</text>
</comment>
<dbReference type="SUPFAM" id="SSF53639">
    <property type="entry name" value="AraD/HMP-PK domain-like"/>
    <property type="match status" value="1"/>
</dbReference>
<sequence length="306" mass="33760">MGKVETEASARDDLAAVYRMCHKLGLNEGVCNHMSVLVPGTSDRFLVAPYGLLWSEVTPESLVLVDPKGRVVGDGAVDTSAFEIHSAMHAVNPEKNVAVLHTHMPYTTALCVIQNDTLPNKERIAMCCQNALRFWNDISYDEIFRGWVLDPEEGLRLAAGLKEKRVGLQKHHGVFICAPTLAQAFDDLYYLEQAAKVQVLAMSTGAPLALVDEDVCKSVKEAFDSERENFARQHLDARKRELSRDDKTLKWLAQPKAKGSRLAQGQHSRPMKCSEVVTACDTASQSPREKGEGGDWLAAVEGLVKE</sequence>
<dbReference type="InterPro" id="IPR051017">
    <property type="entry name" value="Aldolase-II_Adducin_sf"/>
</dbReference>
<dbReference type="PANTHER" id="PTHR10672">
    <property type="entry name" value="ADDUCIN"/>
    <property type="match status" value="1"/>
</dbReference>
<keyword evidence="4" id="KW-1185">Reference proteome</keyword>
<evidence type="ECO:0000313" key="4">
    <source>
        <dbReference type="Proteomes" id="UP001152797"/>
    </source>
</evidence>
<reference evidence="3 4" key="2">
    <citation type="submission" date="2024-05" db="EMBL/GenBank/DDBJ databases">
        <authorList>
            <person name="Chen Y."/>
            <person name="Shah S."/>
            <person name="Dougan E. K."/>
            <person name="Thang M."/>
            <person name="Chan C."/>
        </authorList>
    </citation>
    <scope>NUCLEOTIDE SEQUENCE [LARGE SCALE GENOMIC DNA]</scope>
</reference>
<dbReference type="InterPro" id="IPR001303">
    <property type="entry name" value="Aldolase_II/adducin_N"/>
</dbReference>
<dbReference type="GO" id="GO:0005856">
    <property type="term" value="C:cytoskeleton"/>
    <property type="evidence" value="ECO:0007669"/>
    <property type="project" value="TreeGrafter"/>
</dbReference>
<dbReference type="InterPro" id="IPR036409">
    <property type="entry name" value="Aldolase_II/adducin_N_sf"/>
</dbReference>
<evidence type="ECO:0000313" key="3">
    <source>
        <dbReference type="EMBL" id="CAL4772288.1"/>
    </source>
</evidence>
<dbReference type="EMBL" id="CAMXCT020000941">
    <property type="protein sequence ID" value="CAL1138351.1"/>
    <property type="molecule type" value="Genomic_DNA"/>
</dbReference>
<dbReference type="GO" id="GO:0051015">
    <property type="term" value="F:actin filament binding"/>
    <property type="evidence" value="ECO:0007669"/>
    <property type="project" value="TreeGrafter"/>
</dbReference>
<dbReference type="OrthoDB" id="3238794at2759"/>
<name>A0A9P1C4Q3_9DINO</name>